<feature type="transmembrane region" description="Helical" evidence="2">
    <location>
        <begin position="21"/>
        <end position="47"/>
    </location>
</feature>
<keyword evidence="2" id="KW-0812">Transmembrane</keyword>
<feature type="region of interest" description="Disordered" evidence="1">
    <location>
        <begin position="80"/>
        <end position="103"/>
    </location>
</feature>
<evidence type="ECO:0000256" key="1">
    <source>
        <dbReference type="SAM" id="MobiDB-lite"/>
    </source>
</evidence>
<evidence type="ECO:0000313" key="3">
    <source>
        <dbReference type="EMBL" id="EPS94195.1"/>
    </source>
</evidence>
<dbReference type="HOGENOM" id="CLU_687033_0_0_1"/>
<accession>S8EXD9</accession>
<organism evidence="3 4">
    <name type="scientific">Fomitopsis schrenkii</name>
    <name type="common">Brown rot fungus</name>
    <dbReference type="NCBI Taxonomy" id="2126942"/>
    <lineage>
        <taxon>Eukaryota</taxon>
        <taxon>Fungi</taxon>
        <taxon>Dikarya</taxon>
        <taxon>Basidiomycota</taxon>
        <taxon>Agaricomycotina</taxon>
        <taxon>Agaricomycetes</taxon>
        <taxon>Polyporales</taxon>
        <taxon>Fomitopsis</taxon>
    </lineage>
</organism>
<dbReference type="AlphaFoldDB" id="S8EXD9"/>
<name>S8EXD9_FOMSC</name>
<gene>
    <name evidence="3" type="ORF">FOMPIDRAFT_88134</name>
</gene>
<dbReference type="EMBL" id="KE504241">
    <property type="protein sequence ID" value="EPS94195.1"/>
    <property type="molecule type" value="Genomic_DNA"/>
</dbReference>
<keyword evidence="4" id="KW-1185">Reference proteome</keyword>
<protein>
    <submittedName>
        <fullName evidence="3">Uncharacterized protein</fullName>
    </submittedName>
</protein>
<evidence type="ECO:0000313" key="4">
    <source>
        <dbReference type="Proteomes" id="UP000015241"/>
    </source>
</evidence>
<keyword evidence="2" id="KW-1133">Transmembrane helix</keyword>
<dbReference type="OrthoDB" id="10410985at2759"/>
<dbReference type="Proteomes" id="UP000015241">
    <property type="component" value="Unassembled WGS sequence"/>
</dbReference>
<sequence length="401" mass="43020">MLAEHIKVDAIMDIGSALREIVYNIIETTCTAIFFIVIIIHLCYYLHSSYCGDNESDPEARNGEDISNPLVVASTPLASSVSDHASGSEGTSPGSRAVSRLSDDKECTPRVQVLSNAACPVSGTFSSLVVGAEPLLVAVNGPHVVKPAGSAVPLRLSTFTPFLVSFVDPPSEGSEFSTDRPQALVTADAPPPTDAAPTRPLKTASVDFILFLAWKVVSQKRAVPRPRRRLCLARGLPQRIVRQHLRYNAKIAVSGATLQSRRSLCASPALDVLPVLPHMSSARLDVSTSSVELPVSTPVLPSGCGLTCYQDLRSRPRALIHGKQLYGARKIKSARPQPDRASRSRLFSSPSRTFSSSASAEFIPLDICFSKLGEATAVQRREAFPRRLLAAANARFSAPVA</sequence>
<feature type="compositionally biased region" description="Polar residues" evidence="1">
    <location>
        <begin position="80"/>
        <end position="94"/>
    </location>
</feature>
<reference evidence="3 4" key="1">
    <citation type="journal article" date="2012" name="Science">
        <title>The Paleozoic origin of enzymatic lignin decomposition reconstructed from 31 fungal genomes.</title>
        <authorList>
            <person name="Floudas D."/>
            <person name="Binder M."/>
            <person name="Riley R."/>
            <person name="Barry K."/>
            <person name="Blanchette R.A."/>
            <person name="Henrissat B."/>
            <person name="Martinez A.T."/>
            <person name="Otillar R."/>
            <person name="Spatafora J.W."/>
            <person name="Yadav J.S."/>
            <person name="Aerts A."/>
            <person name="Benoit I."/>
            <person name="Boyd A."/>
            <person name="Carlson A."/>
            <person name="Copeland A."/>
            <person name="Coutinho P.M."/>
            <person name="de Vries R.P."/>
            <person name="Ferreira P."/>
            <person name="Findley K."/>
            <person name="Foster B."/>
            <person name="Gaskell J."/>
            <person name="Glotzer D."/>
            <person name="Gorecki P."/>
            <person name="Heitman J."/>
            <person name="Hesse C."/>
            <person name="Hori C."/>
            <person name="Igarashi K."/>
            <person name="Jurgens J.A."/>
            <person name="Kallen N."/>
            <person name="Kersten P."/>
            <person name="Kohler A."/>
            <person name="Kuees U."/>
            <person name="Kumar T.K.A."/>
            <person name="Kuo A."/>
            <person name="LaButti K."/>
            <person name="Larrondo L.F."/>
            <person name="Lindquist E."/>
            <person name="Ling A."/>
            <person name="Lombard V."/>
            <person name="Lucas S."/>
            <person name="Lundell T."/>
            <person name="Martin R."/>
            <person name="McLaughlin D.J."/>
            <person name="Morgenstern I."/>
            <person name="Morin E."/>
            <person name="Murat C."/>
            <person name="Nagy L.G."/>
            <person name="Nolan M."/>
            <person name="Ohm R.A."/>
            <person name="Patyshakuliyeva A."/>
            <person name="Rokas A."/>
            <person name="Ruiz-Duenas F.J."/>
            <person name="Sabat G."/>
            <person name="Salamov A."/>
            <person name="Samejima M."/>
            <person name="Schmutz J."/>
            <person name="Slot J.C."/>
            <person name="St John F."/>
            <person name="Stenlid J."/>
            <person name="Sun H."/>
            <person name="Sun S."/>
            <person name="Syed K."/>
            <person name="Tsang A."/>
            <person name="Wiebenga A."/>
            <person name="Young D."/>
            <person name="Pisabarro A."/>
            <person name="Eastwood D.C."/>
            <person name="Martin F."/>
            <person name="Cullen D."/>
            <person name="Grigoriev I.V."/>
            <person name="Hibbett D.S."/>
        </authorList>
    </citation>
    <scope>NUCLEOTIDE SEQUENCE</scope>
    <source>
        <strain evidence="4">FP-58527</strain>
    </source>
</reference>
<dbReference type="InParanoid" id="S8EXD9"/>
<evidence type="ECO:0000256" key="2">
    <source>
        <dbReference type="SAM" id="Phobius"/>
    </source>
</evidence>
<proteinExistence type="predicted"/>
<keyword evidence="2" id="KW-0472">Membrane</keyword>